<evidence type="ECO:0000313" key="8">
    <source>
        <dbReference type="Proteomes" id="UP001143509"/>
    </source>
</evidence>
<dbReference type="PRINTS" id="PR00411">
    <property type="entry name" value="PNDRDTASEI"/>
</dbReference>
<evidence type="ECO:0000256" key="4">
    <source>
        <dbReference type="ARBA" id="ARBA00023002"/>
    </source>
</evidence>
<dbReference type="PANTHER" id="PTHR43104:SF4">
    <property type="entry name" value="L-2-HYDROXYGLUTARATE DEHYDROGENASE, MITOCHONDRIAL"/>
    <property type="match status" value="1"/>
</dbReference>
<dbReference type="InterPro" id="IPR036188">
    <property type="entry name" value="FAD/NAD-bd_sf"/>
</dbReference>
<dbReference type="Pfam" id="PF01266">
    <property type="entry name" value="DAO"/>
    <property type="match status" value="1"/>
</dbReference>
<dbReference type="Gene3D" id="3.50.50.60">
    <property type="entry name" value="FAD/NAD(P)-binding domain"/>
    <property type="match status" value="1"/>
</dbReference>
<evidence type="ECO:0000256" key="5">
    <source>
        <dbReference type="ARBA" id="ARBA00037941"/>
    </source>
</evidence>
<protein>
    <submittedName>
        <fullName evidence="7">Dehydrogenase</fullName>
    </submittedName>
</protein>
<keyword evidence="4" id="KW-0560">Oxidoreductase</keyword>
<reference evidence="7" key="2">
    <citation type="submission" date="2023-01" db="EMBL/GenBank/DDBJ databases">
        <authorList>
            <person name="Sun Q."/>
            <person name="Evtushenko L."/>
        </authorList>
    </citation>
    <scope>NUCLEOTIDE SEQUENCE</scope>
    <source>
        <strain evidence="7">VKM B-1499</strain>
    </source>
</reference>
<evidence type="ECO:0000313" key="7">
    <source>
        <dbReference type="EMBL" id="GLK49333.1"/>
    </source>
</evidence>
<dbReference type="Proteomes" id="UP001143509">
    <property type="component" value="Unassembled WGS sequence"/>
</dbReference>
<keyword evidence="2" id="KW-0285">Flavoprotein</keyword>
<evidence type="ECO:0000256" key="3">
    <source>
        <dbReference type="ARBA" id="ARBA00022827"/>
    </source>
</evidence>
<keyword evidence="8" id="KW-1185">Reference proteome</keyword>
<dbReference type="InterPro" id="IPR006076">
    <property type="entry name" value="FAD-dep_OxRdtase"/>
</dbReference>
<feature type="domain" description="FAD dependent oxidoreductase" evidence="6">
    <location>
        <begin position="6"/>
        <end position="366"/>
    </location>
</feature>
<comment type="caution">
    <text evidence="7">The sequence shown here is derived from an EMBL/GenBank/DDBJ whole genome shotgun (WGS) entry which is preliminary data.</text>
</comment>
<dbReference type="PANTHER" id="PTHR43104">
    <property type="entry name" value="L-2-HYDROXYGLUTARATE DEHYDROGENASE, MITOCHONDRIAL"/>
    <property type="match status" value="1"/>
</dbReference>
<dbReference type="Gene3D" id="3.30.9.10">
    <property type="entry name" value="D-Amino Acid Oxidase, subunit A, domain 2"/>
    <property type="match status" value="1"/>
</dbReference>
<gene>
    <name evidence="7" type="ORF">GCM10017620_23060</name>
</gene>
<comment type="similarity">
    <text evidence="5">Belongs to the L2HGDH family.</text>
</comment>
<comment type="cofactor">
    <cofactor evidence="1">
        <name>FAD</name>
        <dbReference type="ChEBI" id="CHEBI:57692"/>
    </cofactor>
</comment>
<name>A0ABQ5TDF9_9CAUL</name>
<reference evidence="7" key="1">
    <citation type="journal article" date="2014" name="Int. J. Syst. Evol. Microbiol.">
        <title>Complete genome of a new Firmicutes species belonging to the dominant human colonic microbiota ('Ruminococcus bicirculans') reveals two chromosomes and a selective capacity to utilize plant glucans.</title>
        <authorList>
            <consortium name="NISC Comparative Sequencing Program"/>
            <person name="Wegmann U."/>
            <person name="Louis P."/>
            <person name="Goesmann A."/>
            <person name="Henrissat B."/>
            <person name="Duncan S.H."/>
            <person name="Flint H.J."/>
        </authorList>
    </citation>
    <scope>NUCLEOTIDE SEQUENCE</scope>
    <source>
        <strain evidence="7">VKM B-1499</strain>
    </source>
</reference>
<keyword evidence="3" id="KW-0274">FAD</keyword>
<dbReference type="RefSeq" id="WP_271165529.1">
    <property type="nucleotide sequence ID" value="NZ_BSFD01000009.1"/>
</dbReference>
<evidence type="ECO:0000256" key="1">
    <source>
        <dbReference type="ARBA" id="ARBA00001974"/>
    </source>
</evidence>
<sequence>MSADFDVAVIGAGVVGLAVARAAAEAGRSVLVIERNKGIGQETSSRNSEVIHAGIYYPQGSLKARFCVRGSDLLYEYLSTRRLPHQRCGKVIIAVEPAEISTLDALYTKARGNGITNLRMLSGAEVRLMEPAVKAVAGLLSPSTGILDSHAFMLSLQGDVEANGGIFAFNAKFERGRTLPNGGFELFVGGEHPASVMVDQLVVAAGLNGEKVGQSLEGVAPGATRALRYAKGHYFRLRKRSPFKHLVYPVPVPGGLGTHATIDLGGQARFGPDVEWVDDIDYSFSPGRQLSFYQSISRWYPDIAVEDLTPDYTGIRPKLVGPAGPDADFCVETADDLGIKGLTLLQGIESPGLTSSLAIAEYVARRAGW</sequence>
<dbReference type="EMBL" id="BSFD01000009">
    <property type="protein sequence ID" value="GLK49333.1"/>
    <property type="molecule type" value="Genomic_DNA"/>
</dbReference>
<dbReference type="SUPFAM" id="SSF51905">
    <property type="entry name" value="FAD/NAD(P)-binding domain"/>
    <property type="match status" value="1"/>
</dbReference>
<evidence type="ECO:0000256" key="2">
    <source>
        <dbReference type="ARBA" id="ARBA00022630"/>
    </source>
</evidence>
<accession>A0ABQ5TDF9</accession>
<evidence type="ECO:0000259" key="6">
    <source>
        <dbReference type="Pfam" id="PF01266"/>
    </source>
</evidence>
<organism evidence="7 8">
    <name type="scientific">Brevundimonas intermedia</name>
    <dbReference type="NCBI Taxonomy" id="74315"/>
    <lineage>
        <taxon>Bacteria</taxon>
        <taxon>Pseudomonadati</taxon>
        <taxon>Pseudomonadota</taxon>
        <taxon>Alphaproteobacteria</taxon>
        <taxon>Caulobacterales</taxon>
        <taxon>Caulobacteraceae</taxon>
        <taxon>Brevundimonas</taxon>
    </lineage>
</organism>
<proteinExistence type="inferred from homology"/>